<evidence type="ECO:0000313" key="1">
    <source>
        <dbReference type="EMBL" id="KAF5196520.1"/>
    </source>
</evidence>
<organism evidence="1 2">
    <name type="scientific">Thalictrum thalictroides</name>
    <name type="common">Rue-anemone</name>
    <name type="synonym">Anemone thalictroides</name>
    <dbReference type="NCBI Taxonomy" id="46969"/>
    <lineage>
        <taxon>Eukaryota</taxon>
        <taxon>Viridiplantae</taxon>
        <taxon>Streptophyta</taxon>
        <taxon>Embryophyta</taxon>
        <taxon>Tracheophyta</taxon>
        <taxon>Spermatophyta</taxon>
        <taxon>Magnoliopsida</taxon>
        <taxon>Ranunculales</taxon>
        <taxon>Ranunculaceae</taxon>
        <taxon>Thalictroideae</taxon>
        <taxon>Thalictrum</taxon>
    </lineage>
</organism>
<accession>A0A7J6WIT4</accession>
<keyword evidence="2" id="KW-1185">Reference proteome</keyword>
<dbReference type="EMBL" id="JABWDY010015888">
    <property type="protein sequence ID" value="KAF5196520.1"/>
    <property type="molecule type" value="Genomic_DNA"/>
</dbReference>
<evidence type="ECO:0000313" key="2">
    <source>
        <dbReference type="Proteomes" id="UP000554482"/>
    </source>
</evidence>
<gene>
    <name evidence="1" type="ORF">FRX31_013892</name>
</gene>
<protein>
    <submittedName>
        <fullName evidence="1">Uncharacterized protein</fullName>
    </submittedName>
</protein>
<sequence length="84" mass="9948">PKLINNRNENNQQQLLSLSCLFACWFEFNLILDLQFEPETKACKRRFWRKNQLRLTKEVTNKVYFVVGIAGNLLSVELMEGVER</sequence>
<feature type="non-terminal residue" evidence="1">
    <location>
        <position position="84"/>
    </location>
</feature>
<comment type="caution">
    <text evidence="1">The sequence shown here is derived from an EMBL/GenBank/DDBJ whole genome shotgun (WGS) entry which is preliminary data.</text>
</comment>
<reference evidence="1 2" key="1">
    <citation type="submission" date="2020-06" db="EMBL/GenBank/DDBJ databases">
        <title>Transcriptomic and genomic resources for Thalictrum thalictroides and T. hernandezii: Facilitating candidate gene discovery in an emerging model plant lineage.</title>
        <authorList>
            <person name="Arias T."/>
            <person name="Riano-Pachon D.M."/>
            <person name="Di Stilio V.S."/>
        </authorList>
    </citation>
    <scope>NUCLEOTIDE SEQUENCE [LARGE SCALE GENOMIC DNA]</scope>
    <source>
        <strain evidence="2">cv. WT478/WT964</strain>
        <tissue evidence="1">Leaves</tissue>
    </source>
</reference>
<proteinExistence type="predicted"/>
<dbReference type="Proteomes" id="UP000554482">
    <property type="component" value="Unassembled WGS sequence"/>
</dbReference>
<name>A0A7J6WIT4_THATH</name>
<dbReference type="AlphaFoldDB" id="A0A7J6WIT4"/>